<name>A0A0H3ZYY3_9VIBR</name>
<protein>
    <submittedName>
        <fullName evidence="2">Diguanylate cyclase/phosphodiesterase (GGDEF &amp; EAL domains) with PAS/PAC sensor(S)</fullName>
    </submittedName>
</protein>
<dbReference type="InterPro" id="IPR035919">
    <property type="entry name" value="EAL_sf"/>
</dbReference>
<accession>A0A0H3ZYY3</accession>
<dbReference type="PANTHER" id="PTHR33121:SF79">
    <property type="entry name" value="CYCLIC DI-GMP PHOSPHODIESTERASE PDED-RELATED"/>
    <property type="match status" value="1"/>
</dbReference>
<dbReference type="Pfam" id="PF00563">
    <property type="entry name" value="EAL"/>
    <property type="match status" value="1"/>
</dbReference>
<dbReference type="AlphaFoldDB" id="A0A0H3ZYY3"/>
<dbReference type="PROSITE" id="PS50883">
    <property type="entry name" value="EAL"/>
    <property type="match status" value="1"/>
</dbReference>
<evidence type="ECO:0000313" key="2">
    <source>
        <dbReference type="EMBL" id="AKN39079.1"/>
    </source>
</evidence>
<feature type="domain" description="EAL" evidence="1">
    <location>
        <begin position="1"/>
        <end position="53"/>
    </location>
</feature>
<dbReference type="InterPro" id="IPR001633">
    <property type="entry name" value="EAL_dom"/>
</dbReference>
<dbReference type="PANTHER" id="PTHR33121">
    <property type="entry name" value="CYCLIC DI-GMP PHOSPHODIESTERASE PDEF"/>
    <property type="match status" value="1"/>
</dbReference>
<sequence>MAQQLGMQTVAEGVEDLEDWVYLRKIGCDVAQGYFIAKPMSENHLSRWLDEWEGVES</sequence>
<reference evidence="2" key="1">
    <citation type="journal article" date="2015" name="MBio">
        <title>Eco-Evolutionary Dynamics of Episomes among Ecologically Cohesive Bacterial Populations.</title>
        <authorList>
            <person name="Xue H."/>
            <person name="Cordero O.X."/>
            <person name="Camas F.M."/>
            <person name="Trimble W."/>
            <person name="Meyer F."/>
            <person name="Guglielmini J."/>
            <person name="Rocha E.P."/>
            <person name="Polz M.F."/>
        </authorList>
    </citation>
    <scope>NUCLEOTIDE SEQUENCE</scope>
    <source>
        <strain evidence="2">FF_59</strain>
    </source>
</reference>
<dbReference type="Gene3D" id="3.20.20.450">
    <property type="entry name" value="EAL domain"/>
    <property type="match status" value="1"/>
</dbReference>
<organism evidence="2">
    <name type="scientific">Vibrio tasmaniensis</name>
    <dbReference type="NCBI Taxonomy" id="212663"/>
    <lineage>
        <taxon>Bacteria</taxon>
        <taxon>Pseudomonadati</taxon>
        <taxon>Pseudomonadota</taxon>
        <taxon>Gammaproteobacteria</taxon>
        <taxon>Vibrionales</taxon>
        <taxon>Vibrionaceae</taxon>
        <taxon>Vibrio</taxon>
    </lineage>
</organism>
<dbReference type="InterPro" id="IPR050706">
    <property type="entry name" value="Cyclic-di-GMP_PDE-like"/>
</dbReference>
<evidence type="ECO:0000259" key="1">
    <source>
        <dbReference type="PROSITE" id="PS50883"/>
    </source>
</evidence>
<dbReference type="GO" id="GO:0071111">
    <property type="term" value="F:cyclic-guanylate-specific phosphodiesterase activity"/>
    <property type="evidence" value="ECO:0007669"/>
    <property type="project" value="InterPro"/>
</dbReference>
<dbReference type="SUPFAM" id="SSF141868">
    <property type="entry name" value="EAL domain-like"/>
    <property type="match status" value="1"/>
</dbReference>
<proteinExistence type="predicted"/>
<dbReference type="EMBL" id="KP795633">
    <property type="protein sequence ID" value="AKN39079.1"/>
    <property type="molecule type" value="Genomic_DNA"/>
</dbReference>